<gene>
    <name evidence="1" type="ORF">Pr1d_12500</name>
</gene>
<dbReference type="KEGG" id="bgok:Pr1d_12500"/>
<dbReference type="Proteomes" id="UP000323917">
    <property type="component" value="Chromosome"/>
</dbReference>
<evidence type="ECO:0000313" key="2">
    <source>
        <dbReference type="Proteomes" id="UP000323917"/>
    </source>
</evidence>
<evidence type="ECO:0000313" key="1">
    <source>
        <dbReference type="EMBL" id="QEG33979.1"/>
    </source>
</evidence>
<accession>A0A5B9Q8I7</accession>
<dbReference type="AlphaFoldDB" id="A0A5B9Q8I7"/>
<sequence length="60" mass="6937">MPNFQGPMTKTVKIPAEIGPWKLYIGHFPSNADLLCSSPVWIRWVVPSGLSNWHYWYTMS</sequence>
<dbReference type="EMBL" id="CP042913">
    <property type="protein sequence ID" value="QEG33979.1"/>
    <property type="molecule type" value="Genomic_DNA"/>
</dbReference>
<organism evidence="1 2">
    <name type="scientific">Bythopirellula goksoeyrii</name>
    <dbReference type="NCBI Taxonomy" id="1400387"/>
    <lineage>
        <taxon>Bacteria</taxon>
        <taxon>Pseudomonadati</taxon>
        <taxon>Planctomycetota</taxon>
        <taxon>Planctomycetia</taxon>
        <taxon>Pirellulales</taxon>
        <taxon>Lacipirellulaceae</taxon>
        <taxon>Bythopirellula</taxon>
    </lineage>
</organism>
<name>A0A5B9Q8I7_9BACT</name>
<dbReference type="RefSeq" id="WP_210417899.1">
    <property type="nucleotide sequence ID" value="NZ_CP042913.1"/>
</dbReference>
<proteinExistence type="predicted"/>
<protein>
    <submittedName>
        <fullName evidence="1">Uncharacterized protein</fullName>
    </submittedName>
</protein>
<reference evidence="1 2" key="1">
    <citation type="submission" date="2019-08" db="EMBL/GenBank/DDBJ databases">
        <title>Deep-cultivation of Planctomycetes and their phenomic and genomic characterization uncovers novel biology.</title>
        <authorList>
            <person name="Wiegand S."/>
            <person name="Jogler M."/>
            <person name="Boedeker C."/>
            <person name="Pinto D."/>
            <person name="Vollmers J."/>
            <person name="Rivas-Marin E."/>
            <person name="Kohn T."/>
            <person name="Peeters S.H."/>
            <person name="Heuer A."/>
            <person name="Rast P."/>
            <person name="Oberbeckmann S."/>
            <person name="Bunk B."/>
            <person name="Jeske O."/>
            <person name="Meyerdierks A."/>
            <person name="Storesund J.E."/>
            <person name="Kallscheuer N."/>
            <person name="Luecker S."/>
            <person name="Lage O.M."/>
            <person name="Pohl T."/>
            <person name="Merkel B.J."/>
            <person name="Hornburger P."/>
            <person name="Mueller R.-W."/>
            <person name="Bruemmer F."/>
            <person name="Labrenz M."/>
            <person name="Spormann A.M."/>
            <person name="Op den Camp H."/>
            <person name="Overmann J."/>
            <person name="Amann R."/>
            <person name="Jetten M.S.M."/>
            <person name="Mascher T."/>
            <person name="Medema M.H."/>
            <person name="Devos D.P."/>
            <person name="Kaster A.-K."/>
            <person name="Ovreas L."/>
            <person name="Rohde M."/>
            <person name="Galperin M.Y."/>
            <person name="Jogler C."/>
        </authorList>
    </citation>
    <scope>NUCLEOTIDE SEQUENCE [LARGE SCALE GENOMIC DNA]</scope>
    <source>
        <strain evidence="1 2">Pr1d</strain>
    </source>
</reference>
<keyword evidence="2" id="KW-1185">Reference proteome</keyword>